<feature type="compositionally biased region" description="Low complexity" evidence="1">
    <location>
        <begin position="685"/>
        <end position="708"/>
    </location>
</feature>
<feature type="region of interest" description="Disordered" evidence="1">
    <location>
        <begin position="608"/>
        <end position="629"/>
    </location>
</feature>
<protein>
    <recommendedName>
        <fullName evidence="5">Glycosyltransferase 2-like domain-containing protein</fullName>
    </recommendedName>
</protein>
<feature type="compositionally biased region" description="Gly residues" evidence="1">
    <location>
        <begin position="612"/>
        <end position="625"/>
    </location>
</feature>
<name>A0A5A8CJJ4_CAFRO</name>
<dbReference type="Gene3D" id="3.90.550.10">
    <property type="entry name" value="Spore Coat Polysaccharide Biosynthesis Protein SpsA, Chain A"/>
    <property type="match status" value="1"/>
</dbReference>
<feature type="region of interest" description="Disordered" evidence="1">
    <location>
        <begin position="861"/>
        <end position="883"/>
    </location>
</feature>
<comment type="caution">
    <text evidence="3">The sequence shown here is derived from an EMBL/GenBank/DDBJ whole genome shotgun (WGS) entry which is preliminary data.</text>
</comment>
<gene>
    <name evidence="3" type="ORF">FNF29_03394</name>
</gene>
<evidence type="ECO:0000256" key="2">
    <source>
        <dbReference type="SAM" id="SignalP"/>
    </source>
</evidence>
<evidence type="ECO:0000313" key="4">
    <source>
        <dbReference type="Proteomes" id="UP000323011"/>
    </source>
</evidence>
<dbReference type="AlphaFoldDB" id="A0A5A8CJJ4"/>
<reference evidence="3 4" key="1">
    <citation type="submission" date="2019-07" db="EMBL/GenBank/DDBJ databases">
        <title>Genomes of Cafeteria roenbergensis.</title>
        <authorList>
            <person name="Fischer M.G."/>
            <person name="Hackl T."/>
            <person name="Roman M."/>
        </authorList>
    </citation>
    <scope>NUCLEOTIDE SEQUENCE [LARGE SCALE GENOMIC DNA]</scope>
    <source>
        <strain evidence="3 4">BVI</strain>
    </source>
</reference>
<dbReference type="Gene3D" id="3.40.50.2000">
    <property type="entry name" value="Glycogen Phosphorylase B"/>
    <property type="match status" value="1"/>
</dbReference>
<organism evidence="3 4">
    <name type="scientific">Cafeteria roenbergensis</name>
    <name type="common">Marine flagellate</name>
    <dbReference type="NCBI Taxonomy" id="33653"/>
    <lineage>
        <taxon>Eukaryota</taxon>
        <taxon>Sar</taxon>
        <taxon>Stramenopiles</taxon>
        <taxon>Bigyra</taxon>
        <taxon>Opalozoa</taxon>
        <taxon>Bicosoecida</taxon>
        <taxon>Cafeteriaceae</taxon>
        <taxon>Cafeteria</taxon>
    </lineage>
</organism>
<dbReference type="SUPFAM" id="SSF53448">
    <property type="entry name" value="Nucleotide-diphospho-sugar transferases"/>
    <property type="match status" value="1"/>
</dbReference>
<evidence type="ECO:0000256" key="1">
    <source>
        <dbReference type="SAM" id="MobiDB-lite"/>
    </source>
</evidence>
<accession>A0A5A8CJJ4</accession>
<sequence>MALACLAITALSVYGASLITARPHAGHVWTRKAAASDPIRQSSVRDSRRAVASARERWDAAAAGGAAPSLDWRAANVSGMRVLVVSPVLAPLDAQWADVGGSALSTALHLAAAGAQVTLLHTGGGADGSSRSPGATAALAELLQERHGVRLAALPAEPYVRGLGRAASTSWRVLRWMREADSLAAKAVGAAGVGAEEGTPTPGKASAARGLTPTGIASPVAGRAVRAHLLTGELPAEPAFHLAVFEDAGGAAYFALEARHSGAALALTPVLLLLDRPLAWSLARSREGVAPTDLETDFLERRCAELADASAVRSVWMSDFLSTRYFALPDASSLLVLPPLPLPLEGWAGPDPAAAAAAASAAGATVPPEPGQVSAGGTTRLVFVGTLSAEEGLAAAADALDALTANDGALFPMRAARGLPEAWFVGAAGTVAGDPGKSFLQRRSAAWEAAIGMKTGLVTSLDEAQTAVLLGPGARGGARPAAGRGQDSVLAVFAGPGNDAGRALAGALAAGVPLLVSEVGGGAELIAEEDRARCVYPGADGRALAEAVSRTLASELRACRAATAASPVVALHSLLAAARSLARTSLASAVSLREGLLSIEASDRDLIPARGDAGGGGGGAGGAAAGQGPAQGFAAPPALSVVLVTEGGAAQTDRALRWLARSTFRDLEVVVVDTSEGAGRGGHRGAATGPSGSEPAAGPGAGGESAPRSVEEVVSRFRVDMRWPVSLVRSERRGGFGQAVRAGAARAQGQLLLLCRDGETGAPWELSALVRAQRMTGADAVVAFEARAAAVDAFLDRHAAASAVEGGSAGGELGLLAGAADSGSGGGASSLGRGVGGGGGGGAGIEALTARVRVARAALRRKGGSGSGSTAAEEADEAREEAEDAAVARAEAEAAAGRRGIVATTANAAVTRARAAMRGSREWVDQLVSSVRKQPAMRGAPARAFLGPAVAIGSFRSAMGPRRLLVTKAALEAVGSMHAIPEAGHEEHQWLLRAALMRKSIRVLPQGVFVSHGDGTFDEPATGAASSWAGIRLGSGLFRSAASSSEQRLREMTGLRVASGPMFDSLPHPELDLVVQLAQQQLAGIEDA</sequence>
<keyword evidence="4" id="KW-1185">Reference proteome</keyword>
<proteinExistence type="predicted"/>
<feature type="signal peptide" evidence="2">
    <location>
        <begin position="1"/>
        <end position="15"/>
    </location>
</feature>
<evidence type="ECO:0000313" key="3">
    <source>
        <dbReference type="EMBL" id="KAA0153206.1"/>
    </source>
</evidence>
<feature type="compositionally biased region" description="Acidic residues" evidence="1">
    <location>
        <begin position="873"/>
        <end position="883"/>
    </location>
</feature>
<dbReference type="EMBL" id="VLTN01000017">
    <property type="protein sequence ID" value="KAA0153206.1"/>
    <property type="molecule type" value="Genomic_DNA"/>
</dbReference>
<keyword evidence="2" id="KW-0732">Signal</keyword>
<evidence type="ECO:0008006" key="5">
    <source>
        <dbReference type="Google" id="ProtNLM"/>
    </source>
</evidence>
<dbReference type="Proteomes" id="UP000323011">
    <property type="component" value="Unassembled WGS sequence"/>
</dbReference>
<feature type="chain" id="PRO_5023085120" description="Glycosyltransferase 2-like domain-containing protein" evidence="2">
    <location>
        <begin position="16"/>
        <end position="1088"/>
    </location>
</feature>
<dbReference type="InterPro" id="IPR029044">
    <property type="entry name" value="Nucleotide-diphossugar_trans"/>
</dbReference>
<feature type="region of interest" description="Disordered" evidence="1">
    <location>
        <begin position="675"/>
        <end position="709"/>
    </location>
</feature>